<feature type="compositionally biased region" description="Basic residues" evidence="1">
    <location>
        <begin position="78"/>
        <end position="87"/>
    </location>
</feature>
<reference evidence="2 3" key="1">
    <citation type="journal article" date="2012" name="Genet. Mol. Biol.">
        <title>Analysis of 16S rRNA and mxaF genes revealing insights into Methylobacterium niche-specific plant association.</title>
        <authorList>
            <person name="Dourado M.N."/>
            <person name="Andreote F.D."/>
            <person name="Dini-Andreote F."/>
            <person name="Conti R."/>
            <person name="Araujo J.M."/>
            <person name="Araujo W.L."/>
        </authorList>
    </citation>
    <scope>NUCLEOTIDE SEQUENCE [LARGE SCALE GENOMIC DNA]</scope>
    <source>
        <strain evidence="2 3">SR1.6/6</strain>
    </source>
</reference>
<dbReference type="Proteomes" id="UP000012488">
    <property type="component" value="Chromosome"/>
</dbReference>
<evidence type="ECO:0000313" key="2">
    <source>
        <dbReference type="EMBL" id="QGY03763.1"/>
    </source>
</evidence>
<protein>
    <submittedName>
        <fullName evidence="2">Uncharacterized protein</fullName>
    </submittedName>
</protein>
<feature type="compositionally biased region" description="Low complexity" evidence="1">
    <location>
        <begin position="67"/>
        <end position="77"/>
    </location>
</feature>
<reference evidence="2 3" key="2">
    <citation type="journal article" date="2013" name="Genome Announc.">
        <title>Draft Genome Sequence of Methylobacterium mesophilicum Strain SR1.6/6, Isolated from Citrus sinensis.</title>
        <authorList>
            <person name="Marinho Almeida D."/>
            <person name="Dini-Andreote F."/>
            <person name="Camargo Neves A.A."/>
            <person name="Juca Ramos R.T."/>
            <person name="Andreote F.D."/>
            <person name="Carneiro A.R."/>
            <person name="Oliveira de Souza Lima A."/>
            <person name="Caracciolo Gomes de Sa P.H."/>
            <person name="Ribeiro Barbosa M.S."/>
            <person name="Araujo W.L."/>
            <person name="Silva A."/>
        </authorList>
    </citation>
    <scope>NUCLEOTIDE SEQUENCE [LARGE SCALE GENOMIC DNA]</scope>
    <source>
        <strain evidence="2 3">SR1.6/6</strain>
    </source>
</reference>
<dbReference type="EMBL" id="CP043538">
    <property type="protein sequence ID" value="QGY03763.1"/>
    <property type="molecule type" value="Genomic_DNA"/>
</dbReference>
<sequence>MADVDGIARATTQGLLGMARTELTELKDRTAAVGEQVLSVFGQIPFKDGMRQQIEAVDGDAPRVSWVGRGSASAGASRRARSVPRRS</sequence>
<dbReference type="RefSeq" id="WP_039894883.1">
    <property type="nucleotide sequence ID" value="NZ_CP043538.1"/>
</dbReference>
<evidence type="ECO:0000313" key="3">
    <source>
        <dbReference type="Proteomes" id="UP000012488"/>
    </source>
</evidence>
<gene>
    <name evidence="2" type="ORF">MMSR116_19080</name>
</gene>
<dbReference type="KEGG" id="mmes:MMSR116_19080"/>
<accession>A0A6B9FMJ1</accession>
<organism evidence="2 3">
    <name type="scientific">Methylobacterium mesophilicum SR1.6/6</name>
    <dbReference type="NCBI Taxonomy" id="908290"/>
    <lineage>
        <taxon>Bacteria</taxon>
        <taxon>Pseudomonadati</taxon>
        <taxon>Pseudomonadota</taxon>
        <taxon>Alphaproteobacteria</taxon>
        <taxon>Hyphomicrobiales</taxon>
        <taxon>Methylobacteriaceae</taxon>
        <taxon>Methylobacterium</taxon>
    </lineage>
</organism>
<dbReference type="AlphaFoldDB" id="A0A6B9FMJ1"/>
<name>A0A6B9FMJ1_9HYPH</name>
<feature type="region of interest" description="Disordered" evidence="1">
    <location>
        <begin position="67"/>
        <end position="87"/>
    </location>
</feature>
<proteinExistence type="predicted"/>
<evidence type="ECO:0000256" key="1">
    <source>
        <dbReference type="SAM" id="MobiDB-lite"/>
    </source>
</evidence>